<keyword evidence="4 5" id="KW-0472">Membrane</keyword>
<dbReference type="Pfam" id="PF01988">
    <property type="entry name" value="VIT1"/>
    <property type="match status" value="1"/>
</dbReference>
<name>A0A6G7VNB3_9RHOB</name>
<feature type="transmembrane region" description="Helical" evidence="5">
    <location>
        <begin position="211"/>
        <end position="235"/>
    </location>
</feature>
<accession>A0A6G7VNB3</accession>
<organism evidence="6 7">
    <name type="scientific">Pontivivens nitratireducens</name>
    <dbReference type="NCBI Taxonomy" id="2758038"/>
    <lineage>
        <taxon>Bacteria</taxon>
        <taxon>Pseudomonadati</taxon>
        <taxon>Pseudomonadota</taxon>
        <taxon>Alphaproteobacteria</taxon>
        <taxon>Rhodobacterales</taxon>
        <taxon>Paracoccaceae</taxon>
        <taxon>Pontivivens</taxon>
    </lineage>
</organism>
<dbReference type="PANTHER" id="PTHR31851">
    <property type="entry name" value="FE(2+)/MN(2+) TRANSPORTER PCL1"/>
    <property type="match status" value="1"/>
</dbReference>
<evidence type="ECO:0008006" key="8">
    <source>
        <dbReference type="Google" id="ProtNLM"/>
    </source>
</evidence>
<dbReference type="GO" id="GO:0005384">
    <property type="term" value="F:manganese ion transmembrane transporter activity"/>
    <property type="evidence" value="ECO:0007669"/>
    <property type="project" value="InterPro"/>
</dbReference>
<evidence type="ECO:0000313" key="7">
    <source>
        <dbReference type="Proteomes" id="UP000500791"/>
    </source>
</evidence>
<gene>
    <name evidence="6" type="ORF">G8E03_12390</name>
</gene>
<feature type="transmembrane region" description="Helical" evidence="5">
    <location>
        <begin position="183"/>
        <end position="199"/>
    </location>
</feature>
<keyword evidence="3 5" id="KW-1133">Transmembrane helix</keyword>
<evidence type="ECO:0000256" key="2">
    <source>
        <dbReference type="ARBA" id="ARBA00022692"/>
    </source>
</evidence>
<reference evidence="6 7" key="1">
    <citation type="submission" date="2020-03" db="EMBL/GenBank/DDBJ databases">
        <title>Complete genome sequence of Monaibacterium sp. ALG8 with diverse plasmids.</title>
        <authorList>
            <person name="Sun C."/>
        </authorList>
    </citation>
    <scope>NUCLEOTIDE SEQUENCE [LARGE SCALE GENOMIC DNA]</scope>
    <source>
        <strain evidence="6 7">ALG8</strain>
    </source>
</reference>
<protein>
    <recommendedName>
        <fullName evidence="8">VIT family protein</fullName>
    </recommendedName>
</protein>
<comment type="subcellular location">
    <subcellularLocation>
        <location evidence="1">Endomembrane system</location>
        <topology evidence="1">Multi-pass membrane protein</topology>
    </subcellularLocation>
</comment>
<evidence type="ECO:0000256" key="3">
    <source>
        <dbReference type="ARBA" id="ARBA00022989"/>
    </source>
</evidence>
<keyword evidence="2 5" id="KW-0812">Transmembrane</keyword>
<keyword evidence="7" id="KW-1185">Reference proteome</keyword>
<dbReference type="RefSeq" id="WP_166192387.1">
    <property type="nucleotide sequence ID" value="NZ_CP049811.1"/>
</dbReference>
<dbReference type="KEGG" id="mon:G8E03_12390"/>
<dbReference type="AlphaFoldDB" id="A0A6G7VNB3"/>
<evidence type="ECO:0000256" key="1">
    <source>
        <dbReference type="ARBA" id="ARBA00004127"/>
    </source>
</evidence>
<dbReference type="Proteomes" id="UP000500791">
    <property type="component" value="Chromosome"/>
</dbReference>
<evidence type="ECO:0000313" key="6">
    <source>
        <dbReference type="EMBL" id="QIK41494.1"/>
    </source>
</evidence>
<dbReference type="EMBL" id="CP049811">
    <property type="protein sequence ID" value="QIK41494.1"/>
    <property type="molecule type" value="Genomic_DNA"/>
</dbReference>
<dbReference type="GO" id="GO:0030026">
    <property type="term" value="P:intracellular manganese ion homeostasis"/>
    <property type="evidence" value="ECO:0007669"/>
    <property type="project" value="InterPro"/>
</dbReference>
<dbReference type="InterPro" id="IPR008217">
    <property type="entry name" value="Ccc1_fam"/>
</dbReference>
<evidence type="ECO:0000256" key="5">
    <source>
        <dbReference type="SAM" id="Phobius"/>
    </source>
</evidence>
<dbReference type="GO" id="GO:0012505">
    <property type="term" value="C:endomembrane system"/>
    <property type="evidence" value="ECO:0007669"/>
    <property type="project" value="UniProtKB-SubCell"/>
</dbReference>
<proteinExistence type="predicted"/>
<sequence>MAKEHGHSPDEIADRLATGGRGGNLKDLIYGAIDGTVTTFAIVAGVEGAGLSHGVILALGAANILADGFSMAASNYSGTKAELDDRNRIVEIEKQHIAFHRDGELEELRQILARRGLEGDVLTGAVDAISQKQEKWIGLMLTDEYGLPREEPDPLRAALATFGAFLAAGAIPLLPFILGLTSAFQISIAATLITFFLIGTGKSRWSLSPWWVSGLETLFIGAVAAVIAFFVGSLFQTG</sequence>
<evidence type="ECO:0000256" key="4">
    <source>
        <dbReference type="ARBA" id="ARBA00023136"/>
    </source>
</evidence>